<reference evidence="1 2" key="1">
    <citation type="submission" date="2017-12" db="EMBL/GenBank/DDBJ databases">
        <title>Anaerobic carbon monoxide metabolism by Pleomorphomonas carboxyditropha sp. nov., a new mesophilic hydrogenogenic carboxidotroph.</title>
        <authorList>
            <person name="Esquivel-Elizondo S."/>
            <person name="Krajmalnik-Brown R."/>
        </authorList>
    </citation>
    <scope>NUCLEOTIDE SEQUENCE [LARGE SCALE GENOMIC DNA]</scope>
    <source>
        <strain evidence="1 2">R5-392</strain>
    </source>
</reference>
<comment type="caution">
    <text evidence="1">The sequence shown here is derived from an EMBL/GenBank/DDBJ whole genome shotgun (WGS) entry which is preliminary data.</text>
</comment>
<gene>
    <name evidence="1" type="ORF">CXZ10_05975</name>
</gene>
<evidence type="ECO:0000313" key="2">
    <source>
        <dbReference type="Proteomes" id="UP000233491"/>
    </source>
</evidence>
<keyword evidence="2" id="KW-1185">Reference proteome</keyword>
<dbReference type="AlphaFoldDB" id="A0A1I4Q6T7"/>
<dbReference type="EMBL" id="PJNW01000002">
    <property type="protein sequence ID" value="PKR90892.1"/>
    <property type="molecule type" value="Genomic_DNA"/>
</dbReference>
<sequence>MAEDFRPGTFDGAAAWATLAPDQQAAIGARALEYVVACEVQNFTAIANVPLAWARAGEASIDAAQAELEACVDTHVGQERMYDTAGRPLVPSVVGMFCRRCGCSQYDACDGGCDWAEPYLCTTCADPKADDASEVAIS</sequence>
<organism evidence="1 2">
    <name type="scientific">Pleomorphomonas diazotrophica</name>
    <dbReference type="NCBI Taxonomy" id="1166257"/>
    <lineage>
        <taxon>Bacteria</taxon>
        <taxon>Pseudomonadati</taxon>
        <taxon>Pseudomonadota</taxon>
        <taxon>Alphaproteobacteria</taxon>
        <taxon>Hyphomicrobiales</taxon>
        <taxon>Pleomorphomonadaceae</taxon>
        <taxon>Pleomorphomonas</taxon>
    </lineage>
</organism>
<dbReference type="Proteomes" id="UP000233491">
    <property type="component" value="Unassembled WGS sequence"/>
</dbReference>
<dbReference type="RefSeq" id="WP_101288155.1">
    <property type="nucleotide sequence ID" value="NZ_FOUQ01000001.1"/>
</dbReference>
<protein>
    <submittedName>
        <fullName evidence="1">Uncharacterized protein</fullName>
    </submittedName>
</protein>
<dbReference type="OrthoDB" id="7999573at2"/>
<evidence type="ECO:0000313" key="1">
    <source>
        <dbReference type="EMBL" id="PKR90892.1"/>
    </source>
</evidence>
<accession>A0A1I4Q6T7</accession>
<name>A0A1I4Q6T7_9HYPH</name>
<proteinExistence type="predicted"/>